<evidence type="ECO:0000313" key="2">
    <source>
        <dbReference type="Proteomes" id="UP000184123"/>
    </source>
</evidence>
<sequence length="78" mass="8762">MGLRQTVFSTLVGCHIVEQFPVRMAVAGEKAMFRVQPDSKRKMQDSFTNQRRNDAILARFRVDGSATTDDVTGRGVRC</sequence>
<dbReference type="AlphaFoldDB" id="A0A1M7B8M3"/>
<dbReference type="STRING" id="44933.SAMN05660971_00799"/>
<name>A0A1M7B8M3_9GAMM</name>
<dbReference type="EMBL" id="FRCA01000001">
    <property type="protein sequence ID" value="SHL51322.1"/>
    <property type="molecule type" value="Genomic_DNA"/>
</dbReference>
<gene>
    <name evidence="1" type="ORF">SAMN05660971_00799</name>
</gene>
<proteinExistence type="predicted"/>
<dbReference type="Proteomes" id="UP000184123">
    <property type="component" value="Unassembled WGS sequence"/>
</dbReference>
<evidence type="ECO:0000313" key="1">
    <source>
        <dbReference type="EMBL" id="SHL51322.1"/>
    </source>
</evidence>
<protein>
    <submittedName>
        <fullName evidence="1">Uncharacterized protein</fullName>
    </submittedName>
</protein>
<reference evidence="1 2" key="1">
    <citation type="submission" date="2016-11" db="EMBL/GenBank/DDBJ databases">
        <authorList>
            <person name="Jaros S."/>
            <person name="Januszkiewicz K."/>
            <person name="Wedrychowicz H."/>
        </authorList>
    </citation>
    <scope>NUCLEOTIDE SEQUENCE [LARGE SCALE GENOMIC DNA]</scope>
    <source>
        <strain evidence="1 2">DSM 4740</strain>
    </source>
</reference>
<organism evidence="1 2">
    <name type="scientific">Halomonas cupida</name>
    <dbReference type="NCBI Taxonomy" id="44933"/>
    <lineage>
        <taxon>Bacteria</taxon>
        <taxon>Pseudomonadati</taxon>
        <taxon>Pseudomonadota</taxon>
        <taxon>Gammaproteobacteria</taxon>
        <taxon>Oceanospirillales</taxon>
        <taxon>Halomonadaceae</taxon>
        <taxon>Halomonas</taxon>
    </lineage>
</organism>
<accession>A0A1M7B8M3</accession>